<feature type="domain" description="Heterokaryon incompatibility" evidence="1">
    <location>
        <begin position="45"/>
        <end position="197"/>
    </location>
</feature>
<reference evidence="2" key="1">
    <citation type="submission" date="2023-02" db="EMBL/GenBank/DDBJ databases">
        <title>Colletotrichum kahawae CIFC_Que2 genome sequencing and assembly.</title>
        <authorList>
            <person name="Baroncelli R."/>
        </authorList>
    </citation>
    <scope>NUCLEOTIDE SEQUENCE</scope>
    <source>
        <strain evidence="2">CIFC_Que2</strain>
    </source>
</reference>
<dbReference type="InterPro" id="IPR052895">
    <property type="entry name" value="HetReg/Transcr_Mod"/>
</dbReference>
<dbReference type="PANTHER" id="PTHR24148:SF64">
    <property type="entry name" value="HETEROKARYON INCOMPATIBILITY DOMAIN-CONTAINING PROTEIN"/>
    <property type="match status" value="1"/>
</dbReference>
<dbReference type="Proteomes" id="UP001281614">
    <property type="component" value="Unassembled WGS sequence"/>
</dbReference>
<dbReference type="Pfam" id="PF06985">
    <property type="entry name" value="HET"/>
    <property type="match status" value="1"/>
</dbReference>
<evidence type="ECO:0000313" key="2">
    <source>
        <dbReference type="EMBL" id="KAK2728188.1"/>
    </source>
</evidence>
<dbReference type="Pfam" id="PF26639">
    <property type="entry name" value="Het-6_barrel"/>
    <property type="match status" value="1"/>
</dbReference>
<organism evidence="2 3">
    <name type="scientific">Colletotrichum kahawae</name>
    <name type="common">Coffee berry disease fungus</name>
    <dbReference type="NCBI Taxonomy" id="34407"/>
    <lineage>
        <taxon>Eukaryota</taxon>
        <taxon>Fungi</taxon>
        <taxon>Dikarya</taxon>
        <taxon>Ascomycota</taxon>
        <taxon>Pezizomycotina</taxon>
        <taxon>Sordariomycetes</taxon>
        <taxon>Hypocreomycetidae</taxon>
        <taxon>Glomerellales</taxon>
        <taxon>Glomerellaceae</taxon>
        <taxon>Colletotrichum</taxon>
        <taxon>Colletotrichum gloeosporioides species complex</taxon>
    </lineage>
</organism>
<dbReference type="EMBL" id="VYYT01000885">
    <property type="protein sequence ID" value="KAK2728188.1"/>
    <property type="molecule type" value="Genomic_DNA"/>
</dbReference>
<dbReference type="InterPro" id="IPR010730">
    <property type="entry name" value="HET"/>
</dbReference>
<gene>
    <name evidence="2" type="ORF">CKAH01_11182</name>
</gene>
<sequence length="633" mass="71077">MAKYVHTPITTDRSIRILTLHPGAPDDRLRGDLEIVNIDASGGDYETISYVWGNSSKTHHMVCNGSEIPITESLHGALTCVRLPHMSRRLWADQICIDQDNVKEKSSQVPLMDVIYRNAGRVLVWLGHDQDGVAGAAFSLITNLAATFADEKKRFDFDQVHSDSLLWGSRPKTEDEWSPLRALSGLPWFTRVWVIQEIGTKAPATLFWGDARVEWDFLCSVCQALTDYHHLRMHVDIQTPKIKYMYRRFIEPDRTSRHANRFSFIYELHRARHLQASDPRDRVYALLGHYAIRNSSNEELRALKPDYNKALEEVYIDVATRNLVGNSTLLTLASVEHNVLPSKQVATKISSMDYSSISPNKLPSWVPDWRVYQTYMLSEPTSPHRASGALPASLRVDSLSKTVCLKGVLVDAVVACSQPLGPREFHVDSYEGFTSIEQIWREVCGQSDFDVAARYLTLCGHSSPGEGESGHDRDEQEIEEGSAVFAYLQTLSNACVAVAWQDGQPYDSVPARKWLAHGAKYLSHVVQSCGVSRKLQGLAEGGDMAKWARAANNATRNRAFARTRYGYYVLGPKMMEPGDLVCVLYGGKMPFCPQPWGSKYLLVGECYVHGIMNGEMIKMAERGGIKEEVFQIV</sequence>
<dbReference type="AlphaFoldDB" id="A0AAD9XX86"/>
<name>A0AAD9XX86_COLKA</name>
<evidence type="ECO:0000259" key="1">
    <source>
        <dbReference type="Pfam" id="PF06985"/>
    </source>
</evidence>
<keyword evidence="3" id="KW-1185">Reference proteome</keyword>
<accession>A0AAD9XX86</accession>
<proteinExistence type="predicted"/>
<dbReference type="PANTHER" id="PTHR24148">
    <property type="entry name" value="ANKYRIN REPEAT DOMAIN-CONTAINING PROTEIN 39 HOMOLOG-RELATED"/>
    <property type="match status" value="1"/>
</dbReference>
<evidence type="ECO:0000313" key="3">
    <source>
        <dbReference type="Proteomes" id="UP001281614"/>
    </source>
</evidence>
<protein>
    <submittedName>
        <fullName evidence="2">Het domain-containing protein</fullName>
    </submittedName>
</protein>
<comment type="caution">
    <text evidence="2">The sequence shown here is derived from an EMBL/GenBank/DDBJ whole genome shotgun (WGS) entry which is preliminary data.</text>
</comment>